<proteinExistence type="predicted"/>
<reference evidence="3 4" key="1">
    <citation type="submission" date="2024-09" db="EMBL/GenBank/DDBJ databases">
        <authorList>
            <person name="Sun Q."/>
            <person name="Mori K."/>
        </authorList>
    </citation>
    <scope>NUCLEOTIDE SEQUENCE [LARGE SCALE GENOMIC DNA]</scope>
    <source>
        <strain evidence="3 4">JCM 13519</strain>
    </source>
</reference>
<dbReference type="SUPFAM" id="SSF53850">
    <property type="entry name" value="Periplasmic binding protein-like II"/>
    <property type="match status" value="1"/>
</dbReference>
<dbReference type="Pfam" id="PF00496">
    <property type="entry name" value="SBP_bac_5"/>
    <property type="match status" value="1"/>
</dbReference>
<accession>A0ABV5UWF6</accession>
<keyword evidence="1" id="KW-0732">Signal</keyword>
<dbReference type="PROSITE" id="PS51257">
    <property type="entry name" value="PROKAR_LIPOPROTEIN"/>
    <property type="match status" value="1"/>
</dbReference>
<protein>
    <submittedName>
        <fullName evidence="3">ABC transporter substrate-binding protein</fullName>
    </submittedName>
</protein>
<evidence type="ECO:0000313" key="4">
    <source>
        <dbReference type="Proteomes" id="UP001589536"/>
    </source>
</evidence>
<evidence type="ECO:0000256" key="1">
    <source>
        <dbReference type="SAM" id="SignalP"/>
    </source>
</evidence>
<keyword evidence="4" id="KW-1185">Reference proteome</keyword>
<dbReference type="Gene3D" id="3.40.190.10">
    <property type="entry name" value="Periplasmic binding protein-like II"/>
    <property type="match status" value="1"/>
</dbReference>
<dbReference type="PIRSF" id="PIRSF002741">
    <property type="entry name" value="MppA"/>
    <property type="match status" value="1"/>
</dbReference>
<dbReference type="PANTHER" id="PTHR30290:SF65">
    <property type="entry name" value="MONOACYL PHOSPHATIDYLINOSITOL TETRAMANNOSIDE-BINDING PROTEIN LPQW-RELATED"/>
    <property type="match status" value="1"/>
</dbReference>
<feature type="chain" id="PRO_5046279259" evidence="1">
    <location>
        <begin position="27"/>
        <end position="509"/>
    </location>
</feature>
<dbReference type="InterPro" id="IPR030678">
    <property type="entry name" value="Peptide/Ni-bd"/>
</dbReference>
<dbReference type="RefSeq" id="WP_345040796.1">
    <property type="nucleotide sequence ID" value="NZ_BAABED010000001.1"/>
</dbReference>
<evidence type="ECO:0000313" key="3">
    <source>
        <dbReference type="EMBL" id="MFB9716544.1"/>
    </source>
</evidence>
<comment type="caution">
    <text evidence="3">The sequence shown here is derived from an EMBL/GenBank/DDBJ whole genome shotgun (WGS) entry which is preliminary data.</text>
</comment>
<evidence type="ECO:0000259" key="2">
    <source>
        <dbReference type="Pfam" id="PF00496"/>
    </source>
</evidence>
<organism evidence="3 4">
    <name type="scientific">Arthrobacter methylotrophus</name>
    <dbReference type="NCBI Taxonomy" id="121291"/>
    <lineage>
        <taxon>Bacteria</taxon>
        <taxon>Bacillati</taxon>
        <taxon>Actinomycetota</taxon>
        <taxon>Actinomycetes</taxon>
        <taxon>Micrococcales</taxon>
        <taxon>Micrococcaceae</taxon>
        <taxon>Arthrobacter</taxon>
    </lineage>
</organism>
<dbReference type="Gene3D" id="3.10.105.10">
    <property type="entry name" value="Dipeptide-binding Protein, Domain 3"/>
    <property type="match status" value="1"/>
</dbReference>
<dbReference type="PANTHER" id="PTHR30290">
    <property type="entry name" value="PERIPLASMIC BINDING COMPONENT OF ABC TRANSPORTER"/>
    <property type="match status" value="1"/>
</dbReference>
<gene>
    <name evidence="3" type="ORF">ACFFPI_20845</name>
</gene>
<sequence>MAIPHPKAVAAIFLTFTMAASLSGCFAPGNTPAAGSSADSRIKVAMLQPPRSGLNPLSDDAFKLSRWKTAETLIVLDALGDAQPSLSTAWKQLDGKTWRFELRAGVKFHDGTPLTAEQVAASLTAAASAKPRPRILDGVQLSVRTDGGDAVVVSTQTDDPLVPQRLSSPQLSILAASAYKPGGVVSPISAGTGPYVLASAEGTTSATLNRFADYWGEKAASSGVDVQYVPDGTARAAALRTGTADVVEAIPVGQVAQIKADLIHEVPMPRTNTLYLNTKTGAFADPSVRAAARTSIDRAAIVEHAYEGRADIAEGLLGPALHWAAQERQNATYIESLKKRAQAAPAGGRRIKLGTFTDRAELPEVAVQLEQQLEAAGFIVEQVVREYQHIESDALAGKFDAFILSRATVLDSGDPVAYMFSDFSCTGSFNISQFCDAEVDAALGRAASIPPGPERRSAIAAAEALILSKDAAVPLLHERVIQGESTGIRHVERDPRERALITSKTGIVG</sequence>
<dbReference type="InterPro" id="IPR000914">
    <property type="entry name" value="SBP_5_dom"/>
</dbReference>
<dbReference type="InterPro" id="IPR039424">
    <property type="entry name" value="SBP_5"/>
</dbReference>
<dbReference type="Proteomes" id="UP001589536">
    <property type="component" value="Unassembled WGS sequence"/>
</dbReference>
<feature type="domain" description="Solute-binding protein family 5" evidence="2">
    <location>
        <begin position="83"/>
        <end position="428"/>
    </location>
</feature>
<feature type="signal peptide" evidence="1">
    <location>
        <begin position="1"/>
        <end position="26"/>
    </location>
</feature>
<name>A0ABV5UWF6_9MICC</name>
<dbReference type="CDD" id="cd08490">
    <property type="entry name" value="PBP2_NikA_DppA_OppA_like_3"/>
    <property type="match status" value="1"/>
</dbReference>
<dbReference type="EMBL" id="JBHMBH010000053">
    <property type="protein sequence ID" value="MFB9716544.1"/>
    <property type="molecule type" value="Genomic_DNA"/>
</dbReference>